<dbReference type="Gene3D" id="3.40.30.10">
    <property type="entry name" value="Glutaredoxin"/>
    <property type="match status" value="1"/>
</dbReference>
<dbReference type="AlphaFoldDB" id="A0A7I9VIV1"/>
<dbReference type="Proteomes" id="UP000503640">
    <property type="component" value="Unassembled WGS sequence"/>
</dbReference>
<reference evidence="3" key="1">
    <citation type="journal article" date="2020" name="Appl. Environ. Microbiol.">
        <title>Diazotrophic Anaeromyxobacter Isolates from Soils.</title>
        <authorList>
            <person name="Masuda Y."/>
            <person name="Yamanaka H."/>
            <person name="Xu Z.X."/>
            <person name="Shiratori Y."/>
            <person name="Aono T."/>
            <person name="Amachi S."/>
            <person name="Senoo K."/>
            <person name="Itoh H."/>
        </authorList>
    </citation>
    <scope>NUCLEOTIDE SEQUENCE [LARGE SCALE GENOMIC DNA]</scope>
    <source>
        <strain evidence="3">R267</strain>
    </source>
</reference>
<keyword evidence="1" id="KW-0812">Transmembrane</keyword>
<evidence type="ECO:0000313" key="2">
    <source>
        <dbReference type="EMBL" id="GEJ56342.1"/>
    </source>
</evidence>
<comment type="caution">
    <text evidence="2">The sequence shown here is derived from an EMBL/GenBank/DDBJ whole genome shotgun (WGS) entry which is preliminary data.</text>
</comment>
<protein>
    <recommendedName>
        <fullName evidence="4">Alkyl hydroperoxide reductase subunit C/ Thiol specific antioxidant domain-containing protein</fullName>
    </recommendedName>
</protein>
<dbReference type="EMBL" id="BJTG01000002">
    <property type="protein sequence ID" value="GEJ56342.1"/>
    <property type="molecule type" value="Genomic_DNA"/>
</dbReference>
<dbReference type="Pfam" id="PF00837">
    <property type="entry name" value="T4_deiodinase"/>
    <property type="match status" value="1"/>
</dbReference>
<evidence type="ECO:0000256" key="1">
    <source>
        <dbReference type="SAM" id="Phobius"/>
    </source>
</evidence>
<keyword evidence="1" id="KW-0472">Membrane</keyword>
<feature type="transmembrane region" description="Helical" evidence="1">
    <location>
        <begin position="240"/>
        <end position="261"/>
    </location>
</feature>
<keyword evidence="3" id="KW-1185">Reference proteome</keyword>
<dbReference type="GO" id="GO:0004800">
    <property type="term" value="F:thyroxine 5'-deiodinase activity"/>
    <property type="evidence" value="ECO:0007669"/>
    <property type="project" value="InterPro"/>
</dbReference>
<evidence type="ECO:0008006" key="4">
    <source>
        <dbReference type="Google" id="ProtNLM"/>
    </source>
</evidence>
<evidence type="ECO:0000313" key="3">
    <source>
        <dbReference type="Proteomes" id="UP000503640"/>
    </source>
</evidence>
<gene>
    <name evidence="2" type="ORF">AMYX_10830</name>
</gene>
<dbReference type="SUPFAM" id="SSF52833">
    <property type="entry name" value="Thioredoxin-like"/>
    <property type="match status" value="1"/>
</dbReference>
<name>A0A7I9VIV1_9BACT</name>
<dbReference type="InterPro" id="IPR000643">
    <property type="entry name" value="Iodothyronine_deiodinase"/>
</dbReference>
<accession>A0A7I9VIV1</accession>
<proteinExistence type="predicted"/>
<dbReference type="InterPro" id="IPR036249">
    <property type="entry name" value="Thioredoxin-like_sf"/>
</dbReference>
<sequence>MDYRFDRFRREQLIQDLSFRAGQEPGWQVPDFDLPTVSGGRVRKADFMGQRPVLFTFGSLTDPMTASADGVLSRLHQEFCEEVAFVTVYVREAHPGEHIPQPSTFDEKMRNARVLRARDGIAWTVAVDDLDGGFHRALGANANAAHLMDANGNVAFRTLWSNDERVLRSALAAIARGAPEHPFERERRVVPMALGLSRVDEVVRAAGPSALEDLRREAPVVYAAAELAWAWRALTPLGRLAAVAAGAAVTAGLWAGLRWVLRPARRRLA</sequence>
<organism evidence="2 3">
    <name type="scientific">Anaeromyxobacter diazotrophicus</name>
    <dbReference type="NCBI Taxonomy" id="2590199"/>
    <lineage>
        <taxon>Bacteria</taxon>
        <taxon>Pseudomonadati</taxon>
        <taxon>Myxococcota</taxon>
        <taxon>Myxococcia</taxon>
        <taxon>Myxococcales</taxon>
        <taxon>Cystobacterineae</taxon>
        <taxon>Anaeromyxobacteraceae</taxon>
        <taxon>Anaeromyxobacter</taxon>
    </lineage>
</organism>
<dbReference type="RefSeq" id="WP_176063725.1">
    <property type="nucleotide sequence ID" value="NZ_BJTG01000002.1"/>
</dbReference>
<keyword evidence="1" id="KW-1133">Transmembrane helix</keyword>